<evidence type="ECO:0000313" key="4">
    <source>
        <dbReference type="EMBL" id="PDW03331.1"/>
    </source>
</evidence>
<feature type="coiled-coil region" evidence="2">
    <location>
        <begin position="277"/>
        <end position="325"/>
    </location>
</feature>
<keyword evidence="1 2" id="KW-0175">Coiled coil</keyword>
<evidence type="ECO:0000256" key="1">
    <source>
        <dbReference type="ARBA" id="ARBA00023054"/>
    </source>
</evidence>
<dbReference type="Gene3D" id="3.40.1140.10">
    <property type="match status" value="1"/>
</dbReference>
<evidence type="ECO:0000313" key="5">
    <source>
        <dbReference type="Proteomes" id="UP000220527"/>
    </source>
</evidence>
<dbReference type="Pfam" id="PF06470">
    <property type="entry name" value="SMC_hinge"/>
    <property type="match status" value="1"/>
</dbReference>
<accession>A0A2A6RK83</accession>
<dbReference type="Pfam" id="PF13555">
    <property type="entry name" value="AAA_29"/>
    <property type="match status" value="1"/>
</dbReference>
<dbReference type="InterPro" id="IPR010935">
    <property type="entry name" value="SMC_hinge"/>
</dbReference>
<dbReference type="GO" id="GO:0005524">
    <property type="term" value="F:ATP binding"/>
    <property type="evidence" value="ECO:0007669"/>
    <property type="project" value="InterPro"/>
</dbReference>
<dbReference type="SUPFAM" id="SSF75553">
    <property type="entry name" value="Smc hinge domain"/>
    <property type="match status" value="1"/>
</dbReference>
<dbReference type="Gene3D" id="3.40.50.300">
    <property type="entry name" value="P-loop containing nucleotide triphosphate hydrolases"/>
    <property type="match status" value="1"/>
</dbReference>
<dbReference type="Pfam" id="PF13558">
    <property type="entry name" value="SbcC_Walker_B"/>
    <property type="match status" value="1"/>
</dbReference>
<dbReference type="PANTHER" id="PTHR32182:SF0">
    <property type="entry name" value="DNA REPLICATION AND REPAIR PROTEIN RECF"/>
    <property type="match status" value="1"/>
</dbReference>
<feature type="coiled-coil region" evidence="2">
    <location>
        <begin position="424"/>
        <end position="458"/>
    </location>
</feature>
<evidence type="ECO:0000259" key="3">
    <source>
        <dbReference type="Pfam" id="PF06470"/>
    </source>
</evidence>
<dbReference type="SUPFAM" id="SSF52540">
    <property type="entry name" value="P-loop containing nucleoside triphosphate hydrolases"/>
    <property type="match status" value="1"/>
</dbReference>
<dbReference type="GO" id="GO:0006302">
    <property type="term" value="P:double-strand break repair"/>
    <property type="evidence" value="ECO:0007669"/>
    <property type="project" value="TreeGrafter"/>
</dbReference>
<dbReference type="GO" id="GO:0000731">
    <property type="term" value="P:DNA synthesis involved in DNA repair"/>
    <property type="evidence" value="ECO:0007669"/>
    <property type="project" value="TreeGrafter"/>
</dbReference>
<proteinExistence type="predicted"/>
<feature type="coiled-coil region" evidence="2">
    <location>
        <begin position="701"/>
        <end position="749"/>
    </location>
</feature>
<organism evidence="4 5">
    <name type="scientific">Candidatus Viridilinea mediisalina</name>
    <dbReference type="NCBI Taxonomy" id="2024553"/>
    <lineage>
        <taxon>Bacteria</taxon>
        <taxon>Bacillati</taxon>
        <taxon>Chloroflexota</taxon>
        <taxon>Chloroflexia</taxon>
        <taxon>Chloroflexales</taxon>
        <taxon>Chloroflexineae</taxon>
        <taxon>Oscillochloridaceae</taxon>
        <taxon>Candidatus Viridilinea</taxon>
    </lineage>
</organism>
<sequence length="1103" mass="125717">MIAHAAKTKGTPRMKPNGVLSLTRIFLHNWHRFNHHMLEVQDGLYLAGHNGSGKSSVLDAMQLVLIADQSRVRYNSSAQDRSARTLDSYVRGKIGETRFLRPGNTVAYIALEFSAATQQVTLGICIEAGEGQSTQRTFFIIPAALDPALFLVEGRPLTRRELRQALKGQRGARTYDQVGEYQADLLNRLGGLNERFFDLFLRALTFQPIRDINTFVEQWLLDARPLDVDALQKVVERLSQLQLTAREVETKSNELQTIVSQQQEVRNRQALHAEYMVLAALLRREAAQQRKAALQQERGGLGQRLSQAERECAEATAAFQGANAALIEAQVRLRQSDVVRRRDELQATIAQRSREAEQIRAIYATLLRDLRQEAQQLAPLRDDADLPEVAPLLATIADLSAERPPEAALGDQLAAVQTALDAALPALRERSFQLKQRLRELEEREQVLEQELARLRSDRRLTYRPALERLRDMLTPIVGERPPLLCELLDIPDERWQNAVEAMLGARRFNIIVPPRHFAAALEQLDRARANEGLYDIGLIDLGKVHSEARGAQPNSLAQQIRAKAPLVQAYIDTVLGDVITCAKPNELRRHRRAVTAEVLVYSEWTARAIPPERYQPWFIGERAKRSQIEVRQRELDSVRGDRVALLPQLQAIETRMQQLDRGHRLPLLRQRLEGQLDERPLRQEIAELQAELASLDTSGVEALEREVARLQEVAEAQRQAEQRAISERATLNEQIPRLDEQISQTELELHERSAEVETLMAQHPAAVEGANNRLSERLVRGDLATEIRNAESTATSYATRASNELNDLIRMASSFNTRFQFAALPTDVNEARYSNELERLQATELPHYTERIAQAQHEAEEELREHVLHRLREQIFQVRQKLAWINDALEGLTFHGDCYRFRSKASEEVEAYYQLIEDSQLLGSGSLFTSDFYQRHKATFDEFYERLTRIPQSDAERREQERLIDYRRYLSYDIEITHANGQISRLSRIMGQTSGGETQTPFYLTIAASFVQLYRISERNDRPTIRLVAFDEAFSKMDQDRIGATLDLFQQFGLQIVTATPLERCEYLVPKICTSMVLSAVGDGVWVEPYRNYAARLQEVEG</sequence>
<gene>
    <name evidence="4" type="ORF">CJ255_09460</name>
</gene>
<evidence type="ECO:0000256" key="2">
    <source>
        <dbReference type="SAM" id="Coils"/>
    </source>
</evidence>
<dbReference type="AlphaFoldDB" id="A0A2A6RK83"/>
<dbReference type="Proteomes" id="UP000220527">
    <property type="component" value="Unassembled WGS sequence"/>
</dbReference>
<dbReference type="PANTHER" id="PTHR32182">
    <property type="entry name" value="DNA REPLICATION AND REPAIR PROTEIN RECF"/>
    <property type="match status" value="1"/>
</dbReference>
<comment type="caution">
    <text evidence="4">The sequence shown here is derived from an EMBL/GenBank/DDBJ whole genome shotgun (WGS) entry which is preliminary data.</text>
</comment>
<feature type="domain" description="SMC hinge" evidence="3">
    <location>
        <begin position="484"/>
        <end position="583"/>
    </location>
</feature>
<protein>
    <recommendedName>
        <fullName evidence="3">SMC hinge domain-containing protein</fullName>
    </recommendedName>
</protein>
<dbReference type="EMBL" id="NQWI01000033">
    <property type="protein sequence ID" value="PDW03331.1"/>
    <property type="molecule type" value="Genomic_DNA"/>
</dbReference>
<reference evidence="5" key="1">
    <citation type="submission" date="2017-08" db="EMBL/GenBank/DDBJ databases">
        <authorList>
            <person name="Grouzdev D.S."/>
            <person name="Gaisin V.A."/>
            <person name="Rysina M.S."/>
            <person name="Gorlenko V.M."/>
        </authorList>
    </citation>
    <scope>NUCLEOTIDE SEQUENCE [LARGE SCALE GENOMIC DNA]</scope>
    <source>
        <strain evidence="5">Kir15-3F</strain>
    </source>
</reference>
<dbReference type="GO" id="GO:0005694">
    <property type="term" value="C:chromosome"/>
    <property type="evidence" value="ECO:0007669"/>
    <property type="project" value="InterPro"/>
</dbReference>
<dbReference type="OrthoDB" id="174137at2"/>
<name>A0A2A6RK83_9CHLR</name>
<dbReference type="InterPro" id="IPR036277">
    <property type="entry name" value="SMC_hinge_sf"/>
</dbReference>
<keyword evidence="5" id="KW-1185">Reference proteome</keyword>
<dbReference type="GO" id="GO:0051276">
    <property type="term" value="P:chromosome organization"/>
    <property type="evidence" value="ECO:0007669"/>
    <property type="project" value="InterPro"/>
</dbReference>
<dbReference type="InterPro" id="IPR027417">
    <property type="entry name" value="P-loop_NTPase"/>
</dbReference>